<evidence type="ECO:0000313" key="5">
    <source>
        <dbReference type="EMBL" id="KAK5999509.1"/>
    </source>
</evidence>
<proteinExistence type="inferred from homology"/>
<sequence>METPPHSPGKKTEVDIIDIRSSTHDISLKKELEASLSADPPRFPSLLLWDEKGLQHFEAITYSPEYYLTNREIELLKQHSNEIARQIVPGSIVLELGSGCLRKIKILLDALEAQHKPVDYYALDLSQSELERTLLDISPSSFQYVKCHGLLGTYDEGLRWLQLEPHATRPKCILSLGSTIGSSPGPEAAEFLGGFVKAVKKSSKGKSLFVVGVDGCKDGDKVWHAYNDSEGCNHRFISNILHHANKVLDHEAFDLEEWIVKGVWNPEQGSHDQYLVPQRDVVVTGAHLKSGKALHVVSSHKFDEEEQEKLWEGAGLQLQSCWRTEAHRYALNVLSVDDSRLS</sequence>
<dbReference type="InterPro" id="IPR017805">
    <property type="entry name" value="SAM_MeTrfase_EasF-type_put"/>
</dbReference>
<comment type="similarity">
    <text evidence="1">Belongs to the methyltransferase superfamily.</text>
</comment>
<reference evidence="5 6" key="1">
    <citation type="submission" date="2023-11" db="EMBL/GenBank/DDBJ databases">
        <title>Draft genome sequence and annotation of the polyextremotolerant black yeast-like fungus Aureobasidium pullulans NRRL 62042.</title>
        <authorList>
            <person name="Dielentheis-Frenken M.R.E."/>
            <person name="Wibberg D."/>
            <person name="Blank L.M."/>
            <person name="Tiso T."/>
        </authorList>
    </citation>
    <scope>NUCLEOTIDE SEQUENCE [LARGE SCALE GENOMIC DNA]</scope>
    <source>
        <strain evidence="5 6">NRRL 62042</strain>
    </source>
</reference>
<comment type="caution">
    <text evidence="5">The sequence shown here is derived from an EMBL/GenBank/DDBJ whole genome shotgun (WGS) entry which is preliminary data.</text>
</comment>
<dbReference type="Gene3D" id="3.40.50.150">
    <property type="entry name" value="Vaccinia Virus protein VP39"/>
    <property type="match status" value="1"/>
</dbReference>
<dbReference type="NCBIfam" id="TIGR03439">
    <property type="entry name" value="methyl_EasF"/>
    <property type="match status" value="1"/>
</dbReference>
<keyword evidence="3" id="KW-0808">Transferase</keyword>
<keyword evidence="2" id="KW-0489">Methyltransferase</keyword>
<dbReference type="InterPro" id="IPR019257">
    <property type="entry name" value="MeTrfase_dom"/>
</dbReference>
<dbReference type="InterPro" id="IPR051128">
    <property type="entry name" value="EgtD_Methyltrsf_superfamily"/>
</dbReference>
<organism evidence="5 6">
    <name type="scientific">Aureobasidium pullulans</name>
    <name type="common">Black yeast</name>
    <name type="synonym">Pullularia pullulans</name>
    <dbReference type="NCBI Taxonomy" id="5580"/>
    <lineage>
        <taxon>Eukaryota</taxon>
        <taxon>Fungi</taxon>
        <taxon>Dikarya</taxon>
        <taxon>Ascomycota</taxon>
        <taxon>Pezizomycotina</taxon>
        <taxon>Dothideomycetes</taxon>
        <taxon>Dothideomycetidae</taxon>
        <taxon>Dothideales</taxon>
        <taxon>Saccotheciaceae</taxon>
        <taxon>Aureobasidium</taxon>
    </lineage>
</organism>
<dbReference type="Proteomes" id="UP001341245">
    <property type="component" value="Unassembled WGS sequence"/>
</dbReference>
<evidence type="ECO:0000259" key="4">
    <source>
        <dbReference type="Pfam" id="PF10017"/>
    </source>
</evidence>
<dbReference type="PANTHER" id="PTHR43397:SF2">
    <property type="entry name" value="HISTIDINE-SPECIFIC METHYLTRANSFERASE SAM-DEPENDENT DOMAIN-CONTAINING PROTEIN"/>
    <property type="match status" value="1"/>
</dbReference>
<dbReference type="InterPro" id="IPR029063">
    <property type="entry name" value="SAM-dependent_MTases_sf"/>
</dbReference>
<evidence type="ECO:0000313" key="6">
    <source>
        <dbReference type="Proteomes" id="UP001341245"/>
    </source>
</evidence>
<dbReference type="InterPro" id="IPR017804">
    <property type="entry name" value="MeTrfase_EgtD-like"/>
</dbReference>
<accession>A0ABR0T4Z5</accession>
<evidence type="ECO:0000256" key="2">
    <source>
        <dbReference type="ARBA" id="ARBA00022603"/>
    </source>
</evidence>
<dbReference type="Pfam" id="PF10017">
    <property type="entry name" value="Methyltransf_33"/>
    <property type="match status" value="1"/>
</dbReference>
<feature type="domain" description="Histidine-specific methyltransferase SAM-dependent" evidence="4">
    <location>
        <begin position="29"/>
        <end position="334"/>
    </location>
</feature>
<evidence type="ECO:0000256" key="1">
    <source>
        <dbReference type="ARBA" id="ARBA00008361"/>
    </source>
</evidence>
<evidence type="ECO:0000256" key="3">
    <source>
        <dbReference type="ARBA" id="ARBA00022679"/>
    </source>
</evidence>
<dbReference type="PANTHER" id="PTHR43397">
    <property type="entry name" value="ERGOTHIONEINE BIOSYNTHESIS PROTEIN 1"/>
    <property type="match status" value="1"/>
</dbReference>
<gene>
    <name evidence="5" type="ORF">QM012_005362</name>
</gene>
<name>A0ABR0T4Z5_AURPU</name>
<keyword evidence="6" id="KW-1185">Reference proteome</keyword>
<protein>
    <recommendedName>
        <fullName evidence="4">Histidine-specific methyltransferase SAM-dependent domain-containing protein</fullName>
    </recommendedName>
</protein>
<dbReference type="EMBL" id="JASGXD010000023">
    <property type="protein sequence ID" value="KAK5999509.1"/>
    <property type="molecule type" value="Genomic_DNA"/>
</dbReference>
<dbReference type="PIRSF" id="PIRSF018005">
    <property type="entry name" value="UCP018005"/>
    <property type="match status" value="1"/>
</dbReference>